<name>A0ABU7R6U1_9FLAO</name>
<gene>
    <name evidence="1" type="ORF">V2E39_24275</name>
</gene>
<dbReference type="Proteomes" id="UP001350005">
    <property type="component" value="Unassembled WGS sequence"/>
</dbReference>
<organism evidence="1 2">
    <name type="scientific">Chryseobacterium arthrosphaerae</name>
    <dbReference type="NCBI Taxonomy" id="651561"/>
    <lineage>
        <taxon>Bacteria</taxon>
        <taxon>Pseudomonadati</taxon>
        <taxon>Bacteroidota</taxon>
        <taxon>Flavobacteriia</taxon>
        <taxon>Flavobacteriales</taxon>
        <taxon>Weeksellaceae</taxon>
        <taxon>Chryseobacterium group</taxon>
        <taxon>Chryseobacterium</taxon>
    </lineage>
</organism>
<accession>A0ABU7R6U1</accession>
<sequence length="86" mass="9799">SSFDSIDFPHVLAAKEEMKSWKFLQLNPDDLREPTNKNNGEDEISQTGKNLAAALYRISQNNPFALGEISRKLNQFLPNFIEVKAF</sequence>
<keyword evidence="2" id="KW-1185">Reference proteome</keyword>
<feature type="non-terminal residue" evidence="1">
    <location>
        <position position="86"/>
    </location>
</feature>
<protein>
    <submittedName>
        <fullName evidence="1">ATPase</fullName>
    </submittedName>
</protein>
<evidence type="ECO:0000313" key="1">
    <source>
        <dbReference type="EMBL" id="MEE6130528.1"/>
    </source>
</evidence>
<comment type="caution">
    <text evidence="1">The sequence shown here is derived from an EMBL/GenBank/DDBJ whole genome shotgun (WGS) entry which is preliminary data.</text>
</comment>
<dbReference type="EMBL" id="JAZGJU010000170">
    <property type="protein sequence ID" value="MEE6130528.1"/>
    <property type="molecule type" value="Genomic_DNA"/>
</dbReference>
<reference evidence="1 2" key="1">
    <citation type="submission" date="2024-01" db="EMBL/GenBank/DDBJ databases">
        <title>Whole genome of Chryseobacterium arthrosphaerae NNCa 2741.</title>
        <authorList>
            <person name="Boriskina E.V."/>
            <person name="Gordinskaya N.A."/>
            <person name="Kropotov V.S."/>
            <person name="Alekseeva A.E."/>
            <person name="Makhova M.A."/>
            <person name="Kryazhev D.V."/>
            <person name="Shkurkina I.S."/>
        </authorList>
    </citation>
    <scope>NUCLEOTIDE SEQUENCE [LARGE SCALE GENOMIC DNA]</scope>
    <source>
        <strain evidence="1 2">NNCa 2741</strain>
    </source>
</reference>
<feature type="non-terminal residue" evidence="1">
    <location>
        <position position="1"/>
    </location>
</feature>
<proteinExistence type="predicted"/>
<evidence type="ECO:0000313" key="2">
    <source>
        <dbReference type="Proteomes" id="UP001350005"/>
    </source>
</evidence>